<proteinExistence type="predicted"/>
<sequence>MLDEDEELQETVVSIATWVEKAKDNPVTYLERQATEVFLSTLGSIEPYKHQMFLKGGILMAVAYGSWRNTGDIDLSTVADPREGIAEEIQQALDAAFPAMCAELGYPDLMCCVQSYKYFPKGDNFPKNEGPAIKLRIGYAERNSPQEKHFNERKSPTALEVDISFKEPIGAIQILNFSDTEQKVKAYSLIALMAEKFRALLQQEKRNRHRRQDVYDLHSLCQRFSLDEDERQQLIEIFREKCAARGIEPNKESLEQPEIIERAKADWHTLELEVGELPEFDTCFQAANALYKSLPW</sequence>
<dbReference type="GO" id="GO:0016740">
    <property type="term" value="F:transferase activity"/>
    <property type="evidence" value="ECO:0007669"/>
    <property type="project" value="UniProtKB-KW"/>
</dbReference>
<dbReference type="Pfam" id="PF08843">
    <property type="entry name" value="AbiEii"/>
    <property type="match status" value="1"/>
</dbReference>
<dbReference type="RefSeq" id="WP_154766237.1">
    <property type="nucleotide sequence ID" value="NZ_WMBT01000043.1"/>
</dbReference>
<gene>
    <name evidence="1" type="ORF">GIY56_18155</name>
</gene>
<dbReference type="Proteomes" id="UP000481417">
    <property type="component" value="Unassembled WGS sequence"/>
</dbReference>
<accession>A0A6L6HSN8</accession>
<evidence type="ECO:0000313" key="1">
    <source>
        <dbReference type="EMBL" id="MTE02206.1"/>
    </source>
</evidence>
<protein>
    <submittedName>
        <fullName evidence="1">Nucleotidyl transferase AbiEii/AbiGii toxin family protein</fullName>
    </submittedName>
</protein>
<dbReference type="EMBL" id="WMBT01000043">
    <property type="protein sequence ID" value="MTE02206.1"/>
    <property type="molecule type" value="Genomic_DNA"/>
</dbReference>
<comment type="caution">
    <text evidence="1">The sequence shown here is derived from an EMBL/GenBank/DDBJ whole genome shotgun (WGS) entry which is preliminary data.</text>
</comment>
<keyword evidence="1" id="KW-0808">Transferase</keyword>
<keyword evidence="2" id="KW-1185">Reference proteome</keyword>
<name>A0A6L6HSN8_9RHOB</name>
<dbReference type="InterPro" id="IPR014942">
    <property type="entry name" value="AbiEii"/>
</dbReference>
<organism evidence="1 2">
    <name type="scientific">Paracoccus lichenicola</name>
    <dbReference type="NCBI Taxonomy" id="2665644"/>
    <lineage>
        <taxon>Bacteria</taxon>
        <taxon>Pseudomonadati</taxon>
        <taxon>Pseudomonadota</taxon>
        <taxon>Alphaproteobacteria</taxon>
        <taxon>Rhodobacterales</taxon>
        <taxon>Paracoccaceae</taxon>
        <taxon>Paracoccus</taxon>
    </lineage>
</organism>
<reference evidence="1 2" key="1">
    <citation type="submission" date="2019-11" db="EMBL/GenBank/DDBJ databases">
        <authorList>
            <person name="Lang L."/>
        </authorList>
    </citation>
    <scope>NUCLEOTIDE SEQUENCE [LARGE SCALE GENOMIC DNA]</scope>
    <source>
        <strain evidence="1 2">YIM 132242</strain>
    </source>
</reference>
<dbReference type="AlphaFoldDB" id="A0A6L6HSN8"/>
<evidence type="ECO:0000313" key="2">
    <source>
        <dbReference type="Proteomes" id="UP000481417"/>
    </source>
</evidence>